<dbReference type="OrthoDB" id="9780660at2"/>
<dbReference type="InterPro" id="IPR050270">
    <property type="entry name" value="DegV_domain_contain"/>
</dbReference>
<sequence>MFHVIIDSAIDLPEGSTFDDFSLVPLYVKIDTQYYKDVVDISRDEFFRILPNEYDRISTSQPNMEDFLAAINSSKHEDVLVMTISSKISGTYNSALSAAQESDKKNVVVFDTWNLSMGAGVLALMALNMRNQGLPLEDVVNKLYELRERTRFWAVIATLKNLMRTGRISRFTGLVGEILRVKPVVELKEGYIVPMRNERGKPFNILQKLVEEAEGNADRSYPFIVGYTDYVPEIEQLVKEHNALLARGNPIVGAYTGNNTFAVAYVEKEREQKE</sequence>
<dbReference type="GO" id="GO:0008289">
    <property type="term" value="F:lipid binding"/>
    <property type="evidence" value="ECO:0007669"/>
    <property type="project" value="UniProtKB-KW"/>
</dbReference>
<dbReference type="Pfam" id="PF02645">
    <property type="entry name" value="DegV"/>
    <property type="match status" value="1"/>
</dbReference>
<dbReference type="NCBIfam" id="TIGR00762">
    <property type="entry name" value="DegV"/>
    <property type="match status" value="1"/>
</dbReference>
<reference evidence="2 3" key="2">
    <citation type="journal article" date="2014" name="Genome Announc.">
        <title>Complete Genome Sequence of Coprothermobacter proteolyticus DSM 5265.</title>
        <authorList>
            <person name="Alexiev A."/>
            <person name="Coil D.A."/>
            <person name="Badger J.H."/>
            <person name="Enticknap J."/>
            <person name="Ward N."/>
            <person name="Robb F.T."/>
            <person name="Eisen J.A."/>
        </authorList>
    </citation>
    <scope>NUCLEOTIDE SEQUENCE [LARGE SCALE GENOMIC DNA]</scope>
    <source>
        <strain evidence="3">ATCC 35245 / DSM 5265 / OCM 4 / BT</strain>
    </source>
</reference>
<dbReference type="Gene3D" id="3.40.50.10170">
    <property type="match status" value="1"/>
</dbReference>
<dbReference type="RefSeq" id="WP_012543793.1">
    <property type="nucleotide sequence ID" value="NC_011295.1"/>
</dbReference>
<dbReference type="AlphaFoldDB" id="B5Y848"/>
<keyword evidence="1" id="KW-0446">Lipid-binding</keyword>
<evidence type="ECO:0008006" key="4">
    <source>
        <dbReference type="Google" id="ProtNLM"/>
    </source>
</evidence>
<dbReference type="HOGENOM" id="CLU_048251_4_3_9"/>
<accession>B5Y848</accession>
<name>B5Y848_COPPD</name>
<dbReference type="InterPro" id="IPR043168">
    <property type="entry name" value="DegV_C"/>
</dbReference>
<evidence type="ECO:0000313" key="2">
    <source>
        <dbReference type="EMBL" id="ACI17141.1"/>
    </source>
</evidence>
<dbReference type="SUPFAM" id="SSF82549">
    <property type="entry name" value="DAK1/DegV-like"/>
    <property type="match status" value="1"/>
</dbReference>
<evidence type="ECO:0000313" key="3">
    <source>
        <dbReference type="Proteomes" id="UP000001732"/>
    </source>
</evidence>
<protein>
    <recommendedName>
        <fullName evidence="4">DegV family protein</fullName>
    </recommendedName>
</protein>
<dbReference type="Gene3D" id="3.30.1180.10">
    <property type="match status" value="1"/>
</dbReference>
<evidence type="ECO:0000256" key="1">
    <source>
        <dbReference type="ARBA" id="ARBA00023121"/>
    </source>
</evidence>
<proteinExistence type="predicted"/>
<dbReference type="InterPro" id="IPR003797">
    <property type="entry name" value="DegV"/>
</dbReference>
<dbReference type="eggNOG" id="COG1307">
    <property type="taxonomic scope" value="Bacteria"/>
</dbReference>
<gene>
    <name evidence="2" type="ordered locus">COPRO5265_0590</name>
</gene>
<dbReference type="PANTHER" id="PTHR33434:SF2">
    <property type="entry name" value="FATTY ACID-BINDING PROTEIN TM_1468"/>
    <property type="match status" value="1"/>
</dbReference>
<reference evidence="3" key="1">
    <citation type="submission" date="2008-08" db="EMBL/GenBank/DDBJ databases">
        <title>The complete genome sequence of Coprothermobacter proteolyticus strain ATCC 5245 / DSM 5265 / BT.</title>
        <authorList>
            <person name="Dodson R.J."/>
            <person name="Durkin A.S."/>
            <person name="Wu M."/>
            <person name="Eisen J."/>
            <person name="Sutton G."/>
        </authorList>
    </citation>
    <scope>NUCLEOTIDE SEQUENCE [LARGE SCALE GENOMIC DNA]</scope>
    <source>
        <strain evidence="3">ATCC 35245 / DSM 5265 / OCM 4 / BT</strain>
    </source>
</reference>
<dbReference type="EMBL" id="CP001145">
    <property type="protein sequence ID" value="ACI17141.1"/>
    <property type="molecule type" value="Genomic_DNA"/>
</dbReference>
<keyword evidence="3" id="KW-1185">Reference proteome</keyword>
<dbReference type="PANTHER" id="PTHR33434">
    <property type="entry name" value="DEGV DOMAIN-CONTAINING PROTEIN DR_1986-RELATED"/>
    <property type="match status" value="1"/>
</dbReference>
<dbReference type="PROSITE" id="PS51482">
    <property type="entry name" value="DEGV"/>
    <property type="match status" value="1"/>
</dbReference>
<dbReference type="STRING" id="309798.COPRO5265_0590"/>
<dbReference type="KEGG" id="cpo:COPRO5265_0590"/>
<organism evidence="2 3">
    <name type="scientific">Coprothermobacter proteolyticus (strain ATCC 35245 / DSM 5265 / OCM 4 / BT)</name>
    <dbReference type="NCBI Taxonomy" id="309798"/>
    <lineage>
        <taxon>Bacteria</taxon>
        <taxon>Pseudomonadati</taxon>
        <taxon>Coprothermobacterota</taxon>
        <taxon>Coprothermobacteria</taxon>
        <taxon>Coprothermobacterales</taxon>
        <taxon>Coprothermobacteraceae</taxon>
        <taxon>Coprothermobacter</taxon>
    </lineage>
</organism>
<dbReference type="Proteomes" id="UP000001732">
    <property type="component" value="Chromosome"/>
</dbReference>